<feature type="region of interest" description="Disordered" evidence="1">
    <location>
        <begin position="158"/>
        <end position="188"/>
    </location>
</feature>
<dbReference type="AlphaFoldDB" id="A0A494VV92"/>
<protein>
    <submittedName>
        <fullName evidence="2">Uncharacterized protein</fullName>
    </submittedName>
</protein>
<keyword evidence="3" id="KW-1185">Reference proteome</keyword>
<proteinExistence type="predicted"/>
<dbReference type="KEGG" id="muh:HYN43_019695"/>
<dbReference type="OrthoDB" id="893100at2"/>
<organism evidence="2 3">
    <name type="scientific">Mucilaginibacter celer</name>
    <dbReference type="NCBI Taxonomy" id="2305508"/>
    <lineage>
        <taxon>Bacteria</taxon>
        <taxon>Pseudomonadati</taxon>
        <taxon>Bacteroidota</taxon>
        <taxon>Sphingobacteriia</taxon>
        <taxon>Sphingobacteriales</taxon>
        <taxon>Sphingobacteriaceae</taxon>
        <taxon>Mucilaginibacter</taxon>
    </lineage>
</organism>
<sequence length="188" mass="21949">MARRLEKFEKLPVYQKAQELFDLADVIAEALKEDSMKEHLAVQMCSNAALIQAKIAGAEGGSLYSLRMQNAVLIKLAVQDMFNAVSFASMVKINEEDYVQLMREKIEEFRLVFVDWIRGFDKTYDIPDNWAIRFDTSTPEQEKLEELMFDEDRFFGEFNEDDLNDFESDDLEDLDDDEKEDDDKNNDQ</sequence>
<accession>A0A494VV92</accession>
<evidence type="ECO:0000313" key="3">
    <source>
        <dbReference type="Proteomes" id="UP000270046"/>
    </source>
</evidence>
<dbReference type="RefSeq" id="WP_119410962.1">
    <property type="nucleotide sequence ID" value="NZ_CP032869.1"/>
</dbReference>
<name>A0A494VV92_9SPHI</name>
<dbReference type="EMBL" id="CP032869">
    <property type="protein sequence ID" value="AYL97390.1"/>
    <property type="molecule type" value="Genomic_DNA"/>
</dbReference>
<gene>
    <name evidence="2" type="ORF">HYN43_019695</name>
</gene>
<dbReference type="Proteomes" id="UP000270046">
    <property type="component" value="Chromosome"/>
</dbReference>
<reference evidence="2 3" key="1">
    <citation type="submission" date="2018-10" db="EMBL/GenBank/DDBJ databases">
        <title>Genome sequencing of Mucilaginibacter sp. HYN0043.</title>
        <authorList>
            <person name="Kim M."/>
            <person name="Yi H."/>
        </authorList>
    </citation>
    <scope>NUCLEOTIDE SEQUENCE [LARGE SCALE GENOMIC DNA]</scope>
    <source>
        <strain evidence="2 3">HYN0043</strain>
    </source>
</reference>
<evidence type="ECO:0000256" key="1">
    <source>
        <dbReference type="SAM" id="MobiDB-lite"/>
    </source>
</evidence>
<evidence type="ECO:0000313" key="2">
    <source>
        <dbReference type="EMBL" id="AYL97390.1"/>
    </source>
</evidence>